<keyword evidence="2" id="KW-1185">Reference proteome</keyword>
<proteinExistence type="predicted"/>
<dbReference type="RefSeq" id="WP_380127438.1">
    <property type="nucleotide sequence ID" value="NZ_JBHSIU010000108.1"/>
</dbReference>
<gene>
    <name evidence="1" type="ORF">ACFPIJ_54230</name>
</gene>
<reference evidence="2" key="1">
    <citation type="journal article" date="2019" name="Int. J. Syst. Evol. Microbiol.">
        <title>The Global Catalogue of Microorganisms (GCM) 10K type strain sequencing project: providing services to taxonomists for standard genome sequencing and annotation.</title>
        <authorList>
            <consortium name="The Broad Institute Genomics Platform"/>
            <consortium name="The Broad Institute Genome Sequencing Center for Infectious Disease"/>
            <person name="Wu L."/>
            <person name="Ma J."/>
        </authorList>
    </citation>
    <scope>NUCLEOTIDE SEQUENCE [LARGE SCALE GENOMIC DNA]</scope>
    <source>
        <strain evidence="2">CGMCC 4.7152</strain>
    </source>
</reference>
<comment type="caution">
    <text evidence="1">The sequence shown here is derived from an EMBL/GenBank/DDBJ whole genome shotgun (WGS) entry which is preliminary data.</text>
</comment>
<name>A0ABV9WGQ4_9ACTN</name>
<evidence type="ECO:0000313" key="1">
    <source>
        <dbReference type="EMBL" id="MFC5006758.1"/>
    </source>
</evidence>
<evidence type="ECO:0000313" key="2">
    <source>
        <dbReference type="Proteomes" id="UP001595912"/>
    </source>
</evidence>
<protein>
    <submittedName>
        <fullName evidence="1">Uncharacterized protein</fullName>
    </submittedName>
</protein>
<sequence>MTVLFAEIADAGSAGFEDPQAEQAEQCDQGEVVRVGRQSGGGDQRFELQVPQTERGRFGWHGRPADVVGG</sequence>
<dbReference type="Proteomes" id="UP001595912">
    <property type="component" value="Unassembled WGS sequence"/>
</dbReference>
<dbReference type="EMBL" id="JBHSIU010000108">
    <property type="protein sequence ID" value="MFC5006758.1"/>
    <property type="molecule type" value="Genomic_DNA"/>
</dbReference>
<accession>A0ABV9WGQ4</accession>
<organism evidence="1 2">
    <name type="scientific">Dactylosporangium cerinum</name>
    <dbReference type="NCBI Taxonomy" id="1434730"/>
    <lineage>
        <taxon>Bacteria</taxon>
        <taxon>Bacillati</taxon>
        <taxon>Actinomycetota</taxon>
        <taxon>Actinomycetes</taxon>
        <taxon>Micromonosporales</taxon>
        <taxon>Micromonosporaceae</taxon>
        <taxon>Dactylosporangium</taxon>
    </lineage>
</organism>